<dbReference type="Gene3D" id="3.30.470.30">
    <property type="entry name" value="DNA ligase/mRNA capping enzyme"/>
    <property type="match status" value="2"/>
</dbReference>
<dbReference type="GO" id="GO:0006310">
    <property type="term" value="P:DNA recombination"/>
    <property type="evidence" value="ECO:0007669"/>
    <property type="project" value="InterPro"/>
</dbReference>
<dbReference type="GO" id="GO:0005524">
    <property type="term" value="F:ATP binding"/>
    <property type="evidence" value="ECO:0007669"/>
    <property type="project" value="InterPro"/>
</dbReference>
<comment type="caution">
    <text evidence="2">The sequence shown here is derived from an EMBL/GenBank/DDBJ whole genome shotgun (WGS) entry which is preliminary data.</text>
</comment>
<dbReference type="AlphaFoldDB" id="A0A0F9JQJ5"/>
<name>A0A0F9JQJ5_9ZZZZ</name>
<feature type="domain" description="ATP-dependent DNA ligase family profile" evidence="1">
    <location>
        <begin position="100"/>
        <end position="200"/>
    </location>
</feature>
<proteinExistence type="predicted"/>
<dbReference type="InterPro" id="IPR012310">
    <property type="entry name" value="DNA_ligase_ATP-dep_cent"/>
</dbReference>
<evidence type="ECO:0000313" key="2">
    <source>
        <dbReference type="EMBL" id="KKM07856.1"/>
    </source>
</evidence>
<organism evidence="2">
    <name type="scientific">marine sediment metagenome</name>
    <dbReference type="NCBI Taxonomy" id="412755"/>
    <lineage>
        <taxon>unclassified sequences</taxon>
        <taxon>metagenomes</taxon>
        <taxon>ecological metagenomes</taxon>
    </lineage>
</organism>
<protein>
    <recommendedName>
        <fullName evidence="1">ATP-dependent DNA ligase family profile domain-containing protein</fullName>
    </recommendedName>
</protein>
<dbReference type="GO" id="GO:0006281">
    <property type="term" value="P:DNA repair"/>
    <property type="evidence" value="ECO:0007669"/>
    <property type="project" value="InterPro"/>
</dbReference>
<evidence type="ECO:0000259" key="1">
    <source>
        <dbReference type="Pfam" id="PF01068"/>
    </source>
</evidence>
<sequence>MITCSTKLLFRYPDKPVNVDPSFVDRLDKEGNWTAQRKLDGWRTLIYVDPEVRLLTRTGLPLIDKVKVPDIIIPAIQKLDLPSNTVLDAELVGPRGSHKPGLWLFDCLAWDGSWLAKRPYFERWNLLTSRAARLDSDSVRLVESVDTDFLELFNKLKQGWINQNKGHDYLYEGIVVKRWNGKLELKRNSSAKSAHMTKLKFRNINEEISYD</sequence>
<dbReference type="EMBL" id="LAZR01015682">
    <property type="protein sequence ID" value="KKM07856.1"/>
    <property type="molecule type" value="Genomic_DNA"/>
</dbReference>
<dbReference type="Pfam" id="PF01068">
    <property type="entry name" value="DNA_ligase_A_M"/>
    <property type="match status" value="1"/>
</dbReference>
<gene>
    <name evidence="2" type="ORF">LCGC14_1729720</name>
</gene>
<dbReference type="GO" id="GO:0003910">
    <property type="term" value="F:DNA ligase (ATP) activity"/>
    <property type="evidence" value="ECO:0007669"/>
    <property type="project" value="InterPro"/>
</dbReference>
<reference evidence="2" key="1">
    <citation type="journal article" date="2015" name="Nature">
        <title>Complex archaea that bridge the gap between prokaryotes and eukaryotes.</title>
        <authorList>
            <person name="Spang A."/>
            <person name="Saw J.H."/>
            <person name="Jorgensen S.L."/>
            <person name="Zaremba-Niedzwiedzka K."/>
            <person name="Martijn J."/>
            <person name="Lind A.E."/>
            <person name="van Eijk R."/>
            <person name="Schleper C."/>
            <person name="Guy L."/>
            <person name="Ettema T.J."/>
        </authorList>
    </citation>
    <scope>NUCLEOTIDE SEQUENCE</scope>
</reference>
<dbReference type="SUPFAM" id="SSF56091">
    <property type="entry name" value="DNA ligase/mRNA capping enzyme, catalytic domain"/>
    <property type="match status" value="1"/>
</dbReference>
<accession>A0A0F9JQJ5</accession>